<feature type="transmembrane region" description="Helical" evidence="8">
    <location>
        <begin position="118"/>
        <end position="139"/>
    </location>
</feature>
<sequence length="503" mass="55917">MYKSAKVAFVSGTTGSSLAHVNQLSLAALVSVALCAALTTRFPSRGRGLVSQWTLLVLPLLLSMTLFATAPLSLSLLLAAPTALLLSLPRRLLSSPLPSASPPSPHTPRFPFIHALTIYRAHMMLITVLAILAVDFPVFPRMLAKCESFGVSFMDLGVGSFVFSQGLVSAIPFISQPHYLLQPTIHKTLRKALPILALGLLRVVLVKGTDYPEHVTEYGVHWNFFLTLAILPILQVILHPILIRYPISLIGLLIAFFQQTLLSLFNLQNYVLTSPRTTSLISSNKEGLISLIGYLSIHILGLSTGTLVLPYSPSFFRRQQKAFAKGGNNNTRVETRYRQTDKTAVELVSYTIVWWVLLGVVHLGGKWYEGGVSRRLANLPYILWIAAFNTSFFLGYLLLLDIFFFPHPRPSKKEKKTSLGVTDHNYNNYNNDDTSSFGLLNAINRHGLSVFLIANLMTGGINLMMKTMYVSDVWAMGILMGYSLVICGFAWNLEKFEKRRKKK</sequence>
<name>A0A8H7EX99_AGABI</name>
<evidence type="ECO:0000256" key="4">
    <source>
        <dbReference type="ARBA" id="ARBA00022502"/>
    </source>
</evidence>
<feature type="transmembrane region" description="Helical" evidence="8">
    <location>
        <begin position="448"/>
        <end position="467"/>
    </location>
</feature>
<comment type="caution">
    <text evidence="9">The sequence shown here is derived from an EMBL/GenBank/DDBJ whole genome shotgun (WGS) entry which is preliminary data.</text>
</comment>
<evidence type="ECO:0000256" key="5">
    <source>
        <dbReference type="ARBA" id="ARBA00022692"/>
    </source>
</evidence>
<dbReference type="Pfam" id="PF06423">
    <property type="entry name" value="GWT1"/>
    <property type="match status" value="1"/>
</dbReference>
<accession>A0A8H7EX99</accession>
<dbReference type="GO" id="GO:0072659">
    <property type="term" value="P:protein localization to plasma membrane"/>
    <property type="evidence" value="ECO:0007669"/>
    <property type="project" value="TreeGrafter"/>
</dbReference>
<evidence type="ECO:0000313" key="9">
    <source>
        <dbReference type="EMBL" id="KAF7762098.1"/>
    </source>
</evidence>
<feature type="transmembrane region" description="Helical" evidence="8">
    <location>
        <begin position="53"/>
        <end position="86"/>
    </location>
</feature>
<dbReference type="AlphaFoldDB" id="A0A8H7EX99"/>
<keyword evidence="6 8" id="KW-1133">Transmembrane helix</keyword>
<dbReference type="GO" id="GO:0005789">
    <property type="term" value="C:endoplasmic reticulum membrane"/>
    <property type="evidence" value="ECO:0007669"/>
    <property type="project" value="UniProtKB-SubCell"/>
</dbReference>
<dbReference type="Proteomes" id="UP000629468">
    <property type="component" value="Unassembled WGS sequence"/>
</dbReference>
<dbReference type="GO" id="GO:0006506">
    <property type="term" value="P:GPI anchor biosynthetic process"/>
    <property type="evidence" value="ECO:0007669"/>
    <property type="project" value="UniProtKB-UniPathway"/>
</dbReference>
<dbReference type="PIRSF" id="PIRSF017321">
    <property type="entry name" value="GWT1"/>
    <property type="match status" value="1"/>
</dbReference>
<evidence type="ECO:0000256" key="8">
    <source>
        <dbReference type="RuleBase" id="RU280819"/>
    </source>
</evidence>
<evidence type="ECO:0000256" key="7">
    <source>
        <dbReference type="ARBA" id="ARBA00023136"/>
    </source>
</evidence>
<comment type="pathway">
    <text evidence="2 8">Glycolipid biosynthesis; glycosylphosphatidylinositol-anchor biosynthesis.</text>
</comment>
<evidence type="ECO:0000256" key="1">
    <source>
        <dbReference type="ARBA" id="ARBA00004141"/>
    </source>
</evidence>
<evidence type="ECO:0000313" key="10">
    <source>
        <dbReference type="Proteomes" id="UP000629468"/>
    </source>
</evidence>
<dbReference type="PANTHER" id="PTHR20661:SF0">
    <property type="entry name" value="PHOSPHATIDYLINOSITOL-GLYCAN BIOSYNTHESIS CLASS W PROTEIN"/>
    <property type="match status" value="1"/>
</dbReference>
<evidence type="ECO:0000256" key="6">
    <source>
        <dbReference type="ARBA" id="ARBA00022989"/>
    </source>
</evidence>
<proteinExistence type="inferred from homology"/>
<dbReference type="EC" id="2.3.-.-" evidence="8"/>
<feature type="transmembrane region" description="Helical" evidence="8">
    <location>
        <begin position="473"/>
        <end position="493"/>
    </location>
</feature>
<keyword evidence="8" id="KW-0012">Acyltransferase</keyword>
<reference evidence="9 10" key="1">
    <citation type="journal article" name="Sci. Rep.">
        <title>Telomere-to-telomere assembled and centromere annotated genomes of the two main subspecies of the button mushroom Agaricus bisporus reveal especially polymorphic chromosome ends.</title>
        <authorList>
            <person name="Sonnenberg A.S.M."/>
            <person name="Sedaghat-Telgerd N."/>
            <person name="Lavrijssen B."/>
            <person name="Ohm R.A."/>
            <person name="Hendrickx P.M."/>
            <person name="Scholtmeijer K."/>
            <person name="Baars J.J.P."/>
            <person name="van Peer A."/>
        </authorList>
    </citation>
    <scope>NUCLEOTIDE SEQUENCE [LARGE SCALE GENOMIC DNA]</scope>
    <source>
        <strain evidence="9 10">H119_p4</strain>
    </source>
</reference>
<organism evidence="9 10">
    <name type="scientific">Agaricus bisporus var. burnettii</name>
    <dbReference type="NCBI Taxonomy" id="192524"/>
    <lineage>
        <taxon>Eukaryota</taxon>
        <taxon>Fungi</taxon>
        <taxon>Dikarya</taxon>
        <taxon>Basidiomycota</taxon>
        <taxon>Agaricomycotina</taxon>
        <taxon>Agaricomycetes</taxon>
        <taxon>Agaricomycetidae</taxon>
        <taxon>Agaricales</taxon>
        <taxon>Agaricineae</taxon>
        <taxon>Agaricaceae</taxon>
        <taxon>Agaricus</taxon>
    </lineage>
</organism>
<dbReference type="PANTHER" id="PTHR20661">
    <property type="entry name" value="PHOSPHATIDYLINOSITOL-GLYCAN BIOSYNTHESIS CLASS W PROTEIN"/>
    <property type="match status" value="1"/>
</dbReference>
<protein>
    <recommendedName>
        <fullName evidence="8">GPI-anchored wall transfer protein</fullName>
        <ecNumber evidence="8">2.3.-.-</ecNumber>
    </recommendedName>
</protein>
<keyword evidence="7 8" id="KW-0472">Membrane</keyword>
<feature type="transmembrane region" description="Helical" evidence="8">
    <location>
        <begin position="287"/>
        <end position="311"/>
    </location>
</feature>
<feature type="transmembrane region" description="Helical" evidence="8">
    <location>
        <begin position="381"/>
        <end position="405"/>
    </location>
</feature>
<evidence type="ECO:0000256" key="2">
    <source>
        <dbReference type="ARBA" id="ARBA00004687"/>
    </source>
</evidence>
<comment type="similarity">
    <text evidence="3 8">Belongs to the PIGW family.</text>
</comment>
<feature type="transmembrane region" description="Helical" evidence="8">
    <location>
        <begin position="344"/>
        <end position="361"/>
    </location>
</feature>
<comment type="function">
    <text evidence="8">A acetyltransferase, which acetylates the inositol ring of phosphatidylinositol during biosynthesis of GPI-anchor.</text>
</comment>
<comment type="subcellular location">
    <subcellularLocation>
        <location evidence="8">Endoplasmic reticulum membrane</location>
        <topology evidence="8">Multi-pass membrane protein</topology>
    </subcellularLocation>
    <subcellularLocation>
        <location evidence="1">Membrane</location>
        <topology evidence="1">Multi-pass membrane protein</topology>
    </subcellularLocation>
</comment>
<keyword evidence="5 8" id="KW-0812">Transmembrane</keyword>
<evidence type="ECO:0000256" key="3">
    <source>
        <dbReference type="ARBA" id="ARBA00007559"/>
    </source>
</evidence>
<dbReference type="GO" id="GO:0032216">
    <property type="term" value="F:glucosaminyl-phosphatidylinositol O-acyltransferase activity"/>
    <property type="evidence" value="ECO:0007669"/>
    <property type="project" value="TreeGrafter"/>
</dbReference>
<keyword evidence="8" id="KW-0256">Endoplasmic reticulum</keyword>
<gene>
    <name evidence="9" type="ORF">Agabi119p4_8691</name>
</gene>
<dbReference type="UniPathway" id="UPA00196"/>
<feature type="transmembrane region" description="Helical" evidence="8">
    <location>
        <begin position="220"/>
        <end position="238"/>
    </location>
</feature>
<keyword evidence="8" id="KW-0808">Transferase</keyword>
<dbReference type="InterPro" id="IPR009447">
    <property type="entry name" value="PIGW/GWT1"/>
</dbReference>
<keyword evidence="4 8" id="KW-0337">GPI-anchor biosynthesis</keyword>
<feature type="transmembrane region" description="Helical" evidence="8">
    <location>
        <begin position="245"/>
        <end position="267"/>
    </location>
</feature>
<feature type="transmembrane region" description="Helical" evidence="8">
    <location>
        <begin position="151"/>
        <end position="171"/>
    </location>
</feature>
<dbReference type="EMBL" id="JABXXO010000012">
    <property type="protein sequence ID" value="KAF7762098.1"/>
    <property type="molecule type" value="Genomic_DNA"/>
</dbReference>
<feature type="transmembrane region" description="Helical" evidence="8">
    <location>
        <begin position="192"/>
        <end position="208"/>
    </location>
</feature>